<evidence type="ECO:0000313" key="2">
    <source>
        <dbReference type="Proteomes" id="UP000831701"/>
    </source>
</evidence>
<name>A0ACB8W666_9TELE</name>
<dbReference type="EMBL" id="CM041544">
    <property type="protein sequence ID" value="KAI3363160.1"/>
    <property type="molecule type" value="Genomic_DNA"/>
</dbReference>
<organism evidence="1 2">
    <name type="scientific">Scortum barcoo</name>
    <name type="common">barcoo grunter</name>
    <dbReference type="NCBI Taxonomy" id="214431"/>
    <lineage>
        <taxon>Eukaryota</taxon>
        <taxon>Metazoa</taxon>
        <taxon>Chordata</taxon>
        <taxon>Craniata</taxon>
        <taxon>Vertebrata</taxon>
        <taxon>Euteleostomi</taxon>
        <taxon>Actinopterygii</taxon>
        <taxon>Neopterygii</taxon>
        <taxon>Teleostei</taxon>
        <taxon>Neoteleostei</taxon>
        <taxon>Acanthomorphata</taxon>
        <taxon>Eupercaria</taxon>
        <taxon>Centrarchiformes</taxon>
        <taxon>Terapontoidei</taxon>
        <taxon>Terapontidae</taxon>
        <taxon>Scortum</taxon>
    </lineage>
</organism>
<protein>
    <submittedName>
        <fullName evidence="1">Uncharacterized protein</fullName>
    </submittedName>
</protein>
<keyword evidence="2" id="KW-1185">Reference proteome</keyword>
<sequence length="2090" mass="238616">MTSVEKRRSGRKSGGHRKHSDGGYSDTSSAGSFLDETDREVSNLTDRAFRSLCIGDEAVYNDSDLCPSSPCTQRGRQLAFSQSGQDRDKEDREREELKRAAHESFSLRMQQYGQDWIHGEMYGPEIHRDPQWEAYGERTQGRVSATFQHSFVETSQQENSLREEQLSFLSNGATELSSQQRRSRSRVSSLIRAFNSEGHKDGAVMDGNLREWNDETSWDKSALMSIQRELSEFSTSYQQNYNSGHFPSAGLLSSRDTNFYSSEVAAMAHMNSASSFMRSSHSKHSMTTEVNCNSNFFIHSEFSPFKVWRDHNRFPFQQGEVSGFMHCSEFPKWYEMPMYKELSLEAQPQGPYRFEDRGMRHLRNNLAPVVPPTPPCSTSTSTMLQKASAVEKRCESELAGHYPHRKRMQSLGTNRLPSQRPSTASPTIEMSRRVQDTISSVKALQQKIKMMTEQNITTGMTANQQGVLCSNDNLMPFGNNATTVAPNVISSNSSTTPFNISQLLTPLVHAHQEAEMSEVQQYAVSPQPVEHPPVRAESRGATPDVRMSSYKSRATSLLFNLKDNRKRVKSTYSPTKFKGLETLEKNKQPSIQEPRDTVIDIPDFSDLDTQFPHAMAEHIKAQHAHAELAKAEHWAQLEQPKVESTRLILAGQAGSQTVKAENETVNQAKAEHGKDKKRKEEQMKQSVQAREEHTKTEQNRVQKVPEEPRNITEEAGAKQGEQVKAEQAEAERLKEEHIQTEPAAEQAGQASIQQAKTEQAKKEKIKAEQLEEEQVRVEQVKRERTEAGKIRAEMIKAEQDEKERTKAEQVKPGQQEKAEPEKVKVEEKDSIKVSQVNAEQPPTQIIKNKEEAKDRKAEQATLEQTKVELPKAELPKTEDMQKRLRRKGGSHSKRRRELDKESSRGELHKRSSRELHSRNSRGELHKKNSKGELHERSSRELHKRNSKGELHERSSKKGLHKRNSREELFKRSSKRELHRRSKRGELHKRNSRRELHKRNSRERAAQAGTAEESCTRRNSRGELHERSSRGELHKRSSRELHKRNSKGELHERSSKKGLHKRKQQRRAVHERSSRGELHRGERSKQRRAAQEEQQRRAAQEEQQRRAAQEEQQRAAQEEQAEESCTRTAAKSCTRGATEESCTRGTAARELHKRNSRRELHKRNSREELFKRNSREELHKKSSKELHERSKQRRAAQEREAKSCKRSRGELHKKRAKSCKRSRGELHKKSSKELHERSGREELFKRNSRGELCKRSRKRELHKRNSRRELHKRNSRRRAAQEEQQRRAAREEQQRRAAQEEQQKRDAQEEQQRRAALRAKQLEKKLADIEEEKKRKQREEERIKQIQKQKTAQQQTEEQRGERQKREHWMGIQREEERRGEKEKTIIEQREEKQTKEEMTRRFGSQAALKEEEKRVTQEQMLAQREDEIKAKKREEEVKLAAYRENERAAQMEEQKRAAQQIDALQYYAITSTELEKKPGERQLYSPLPSQRSNNASGLESTENSDSHARPYKPHPPASPAPSLPRSNTSSPALGVKPSMFRVKDNTFRGSSFTKSVKPRFHKNFGEDFRVGSPMGSERGEEELEMRRGAGTPVYPDTGFNRLAAIKESLTVQPVSSSQDYSAPLSHHRPYSRRSITLDEDDSRSVISNMSEDVESFATSAADLADIRGLYDHERPESACSFSSDVSRLGKPPAVPPKSEKALRRAKRLTTRRIKKELSKVAEDSTTGVEEPLHKVSNAPSTSSTEVRSSNRHAVASPHFSPPVSLTYAPTLGSSLLSSHTEHQSSRSTFYASPHATGPISLPVASPHATAPVSLPVVSPHATGPASHPAAPKTVAHVPSSPTLHHANHPAPVTQYHVESSYPQSYPLTQRKVLQDLGSGQYFVVDVPVQVKTKTFFDPETGKYVQLNVRESAKRTSQPQPQPQQAYLQPQHQPKMQVKPQQPLSQASPAGKPLGLYQGYQGYPQGYQPAAINSGPQSRSSAPATFQQDRQPARESHSYGYPAPEMGQNSEGHRYSPEKTPYMDTVNDTDKTYNTVYNTHSTYESFPECDTNSQLPGSSVCENDNSAHSQYQPRDIIAMSELEDFMELSDW</sequence>
<dbReference type="Proteomes" id="UP000831701">
    <property type="component" value="Chromosome 14"/>
</dbReference>
<reference evidence="1" key="1">
    <citation type="submission" date="2022-04" db="EMBL/GenBank/DDBJ databases">
        <title>Jade perch genome.</title>
        <authorList>
            <person name="Chao B."/>
        </authorList>
    </citation>
    <scope>NUCLEOTIDE SEQUENCE</scope>
    <source>
        <strain evidence="1">CB-2022</strain>
    </source>
</reference>
<gene>
    <name evidence="1" type="ORF">L3Q82_011810</name>
</gene>
<comment type="caution">
    <text evidence="1">The sequence shown here is derived from an EMBL/GenBank/DDBJ whole genome shotgun (WGS) entry which is preliminary data.</text>
</comment>
<evidence type="ECO:0000313" key="1">
    <source>
        <dbReference type="EMBL" id="KAI3363160.1"/>
    </source>
</evidence>
<proteinExistence type="predicted"/>
<accession>A0ACB8W666</accession>